<dbReference type="EMBL" id="JARQWQ010000027">
    <property type="protein sequence ID" value="KAK2562826.1"/>
    <property type="molecule type" value="Genomic_DNA"/>
</dbReference>
<dbReference type="AlphaFoldDB" id="A0AAD9QK60"/>
<keyword evidence="1" id="KW-0175">Coiled coil</keyword>
<dbReference type="Proteomes" id="UP001249851">
    <property type="component" value="Unassembled WGS sequence"/>
</dbReference>
<comment type="caution">
    <text evidence="3">The sequence shown here is derived from an EMBL/GenBank/DDBJ whole genome shotgun (WGS) entry which is preliminary data.</text>
</comment>
<reference evidence="3" key="1">
    <citation type="journal article" date="2023" name="G3 (Bethesda)">
        <title>Whole genome assembly and annotation of the endangered Caribbean coral Acropora cervicornis.</title>
        <authorList>
            <person name="Selwyn J.D."/>
            <person name="Vollmer S.V."/>
        </authorList>
    </citation>
    <scope>NUCLEOTIDE SEQUENCE</scope>
    <source>
        <strain evidence="3">K2</strain>
    </source>
</reference>
<name>A0AAD9QK60_ACRCE</name>
<protein>
    <submittedName>
        <fullName evidence="3">Uncharacterized protein</fullName>
    </submittedName>
</protein>
<proteinExistence type="predicted"/>
<feature type="coiled-coil region" evidence="1">
    <location>
        <begin position="361"/>
        <end position="446"/>
    </location>
</feature>
<keyword evidence="4" id="KW-1185">Reference proteome</keyword>
<accession>A0AAD9QK60</accession>
<evidence type="ECO:0000313" key="3">
    <source>
        <dbReference type="EMBL" id="KAK2562826.1"/>
    </source>
</evidence>
<evidence type="ECO:0000256" key="1">
    <source>
        <dbReference type="SAM" id="Coils"/>
    </source>
</evidence>
<feature type="region of interest" description="Disordered" evidence="2">
    <location>
        <begin position="233"/>
        <end position="255"/>
    </location>
</feature>
<evidence type="ECO:0000313" key="4">
    <source>
        <dbReference type="Proteomes" id="UP001249851"/>
    </source>
</evidence>
<organism evidence="3 4">
    <name type="scientific">Acropora cervicornis</name>
    <name type="common">Staghorn coral</name>
    <dbReference type="NCBI Taxonomy" id="6130"/>
    <lineage>
        <taxon>Eukaryota</taxon>
        <taxon>Metazoa</taxon>
        <taxon>Cnidaria</taxon>
        <taxon>Anthozoa</taxon>
        <taxon>Hexacorallia</taxon>
        <taxon>Scleractinia</taxon>
        <taxon>Astrocoeniina</taxon>
        <taxon>Acroporidae</taxon>
        <taxon>Acropora</taxon>
    </lineage>
</organism>
<feature type="region of interest" description="Disordered" evidence="2">
    <location>
        <begin position="300"/>
        <end position="340"/>
    </location>
</feature>
<reference evidence="3" key="2">
    <citation type="journal article" date="2023" name="Science">
        <title>Genomic signatures of disease resistance in endangered staghorn corals.</title>
        <authorList>
            <person name="Vollmer S.V."/>
            <person name="Selwyn J.D."/>
            <person name="Despard B.A."/>
            <person name="Roesel C.L."/>
        </authorList>
    </citation>
    <scope>NUCLEOTIDE SEQUENCE</scope>
    <source>
        <strain evidence="3">K2</strain>
    </source>
</reference>
<evidence type="ECO:0000256" key="2">
    <source>
        <dbReference type="SAM" id="MobiDB-lite"/>
    </source>
</evidence>
<sequence>MEEEDGGRPGAQEPLECRASLRCKEFLRAPFDLSLSNRITRGDWEQTNEWHSVSVTRGNAITEIIIYNCKCHRSRLPYYFLSNAMTSQPWGTITRPPFELGFQKLDAGEIEKVVDRLSRPKTTPVEGKRRSRPAIEKRQLSKEEINTVVARLADKEANFAKTPDTRRINRFKKEWGAALNSYAWNGCNHQAILCGEEKRNPEFLMGYQSLSSGEIQGMVDRLFVRDWTNRNERKRKQPNRRATVEPAEMGNEELENMVERLTRDGDKRATDSKRTGSMTQQGIVNTYAWKDETNNLLQSTYRGRSKEQRLRSELTDRHLKDIEGTVEENTHKQKPPKRLETKSRCDETSEIENLHSFVEWRAQLRVLHDALEEAIEELSRYKDRKARRAIAELQELKDDALALEQTAEWTEDDIQKLVQRNNCKDLQSTKNNLRSILNDAERVRRLSGELSSQMKNEVQSLRDECVAMAWKTRLFEN</sequence>
<feature type="compositionally biased region" description="Basic and acidic residues" evidence="2">
    <location>
        <begin position="304"/>
        <end position="340"/>
    </location>
</feature>
<gene>
    <name evidence="3" type="ORF">P5673_013784</name>
</gene>